<dbReference type="Pfam" id="PF00072">
    <property type="entry name" value="Response_reg"/>
    <property type="match status" value="1"/>
</dbReference>
<dbReference type="CDD" id="cd00082">
    <property type="entry name" value="HisKA"/>
    <property type="match status" value="1"/>
</dbReference>
<feature type="domain" description="Histidine kinase" evidence="6">
    <location>
        <begin position="460"/>
        <end position="680"/>
    </location>
</feature>
<dbReference type="EMBL" id="FOFP01000022">
    <property type="protein sequence ID" value="SER31825.1"/>
    <property type="molecule type" value="Genomic_DNA"/>
</dbReference>
<dbReference type="SMART" id="SM00448">
    <property type="entry name" value="REC"/>
    <property type="match status" value="1"/>
</dbReference>
<dbReference type="InterPro" id="IPR036097">
    <property type="entry name" value="HisK_dim/P_sf"/>
</dbReference>
<reference evidence="8 9" key="1">
    <citation type="submission" date="2016-10" db="EMBL/GenBank/DDBJ databases">
        <authorList>
            <person name="Varghese N."/>
            <person name="Submissions S."/>
        </authorList>
    </citation>
    <scope>NUCLEOTIDE SEQUENCE [LARGE SCALE GENOMIC DNA]</scope>
    <source>
        <strain evidence="8 9">CIP 109853</strain>
    </source>
</reference>
<dbReference type="PROSITE" id="PS50110">
    <property type="entry name" value="RESPONSE_REGULATORY"/>
    <property type="match status" value="1"/>
</dbReference>
<dbReference type="CDD" id="cd16922">
    <property type="entry name" value="HATPase_EvgS-ArcB-TorS-like"/>
    <property type="match status" value="1"/>
</dbReference>
<keyword evidence="8" id="KW-0418">Kinase</keyword>
<dbReference type="InterPro" id="IPR036890">
    <property type="entry name" value="HATPase_C_sf"/>
</dbReference>
<dbReference type="Pfam" id="PF02518">
    <property type="entry name" value="HATPase_c"/>
    <property type="match status" value="1"/>
</dbReference>
<evidence type="ECO:0000256" key="4">
    <source>
        <dbReference type="ARBA" id="ARBA00023012"/>
    </source>
</evidence>
<name>A0ABY1BPK4_9PSED</name>
<dbReference type="SUPFAM" id="SSF55874">
    <property type="entry name" value="ATPase domain of HSP90 chaperone/DNA topoisomerase II/histidine kinase"/>
    <property type="match status" value="1"/>
</dbReference>
<keyword evidence="3 5" id="KW-0597">Phosphoprotein</keyword>
<dbReference type="InterPro" id="IPR004358">
    <property type="entry name" value="Sig_transdc_His_kin-like_C"/>
</dbReference>
<dbReference type="InterPro" id="IPR003594">
    <property type="entry name" value="HATPase_dom"/>
</dbReference>
<dbReference type="InterPro" id="IPR001789">
    <property type="entry name" value="Sig_transdc_resp-reg_receiver"/>
</dbReference>
<keyword evidence="9" id="KW-1185">Reference proteome</keyword>
<dbReference type="RefSeq" id="WP_069520179.1">
    <property type="nucleotide sequence ID" value="NZ_FOFP01000022.1"/>
</dbReference>
<sequence length="933" mass="102666">MKPIYPAQLIDTSFSTPKAAKKLLCLLALVFAVYAGAYSYLRAQLNEEVSIRRGYMNAALTQTQGFFVNQQVLLKSLSLSLIDASTAARSSIRPLPAEQVSIRLGSTPDNWSLVLTQRMLAYLREHNVKLLHVAQDGETDTSWLTTTHTAPEPLPRSLLQRLRARQTSQGVAENAWCLADPRNAALYIFTYLDSANPALGWLGLQLQTADLLAAAQHEKAGDFMLFDERGRLVISSATERQTPARMRLSAGSYFGWEGEHWLPDRLVIRKRLEYSQWQMAYSLELRTLLPALSSSLFFCLALCALATALMDYLVRRIDHGLIVPAANRLNALIESEAFNSAVIETAPVALCVLRRSDAEVVLENALSQRWLGNGQSRKQRCCTWIGRAFDGTDTGNSDEFETDDGRQLYLSFTPTRYHGEDVLICAFSDISARRHVERALEQARRAADEASEAKTLFLANVSHEIRTPLYGVLGTLELLGRTALSAQQKGYLTALEGSSKNLLHIISDVLDVSKIEAGQLSLELIIFSPIQLVQEVIHDYADAAQSKGLHVFACIDPQLPYQVKGDLPRIRQILSNLLSNAVKFTEHGRIVLHARLESREDERAMLQWQVVDTGKGIAPEDQHHLFDPFFQARCAPHIVAGTGLGLAICQRLMHLMNGQLQVVSEPGLGTSVTLCLPLEQVNEDPSAPWARPLLGESLYVVSPVQELSESIAGWLRRWGAKATVGVPKNAAPAASAVLVELQPGMVEPPSVSDWSGPRVIACAVAQATGLASQRCWQVNLNDLQALNHAVRLAQNPQHDELAADAEAAALRLDLRVLLAEDNVISQLILRDQLKELGCSVVVASDGVEALALWQAEPFDLILTDINMPNLNGYELTQALRQHGCSIPIIGATANALQGEGERCLAAGMDHCLTKPFTLRALYQCLHTQARRTP</sequence>
<feature type="domain" description="Response regulatory" evidence="7">
    <location>
        <begin position="815"/>
        <end position="929"/>
    </location>
</feature>
<dbReference type="CDD" id="cd17546">
    <property type="entry name" value="REC_hyHK_CKI1_RcsC-like"/>
    <property type="match status" value="1"/>
</dbReference>
<evidence type="ECO:0000256" key="3">
    <source>
        <dbReference type="ARBA" id="ARBA00022553"/>
    </source>
</evidence>
<dbReference type="Gene3D" id="1.10.287.130">
    <property type="match status" value="1"/>
</dbReference>
<dbReference type="GO" id="GO:0016301">
    <property type="term" value="F:kinase activity"/>
    <property type="evidence" value="ECO:0007669"/>
    <property type="project" value="UniProtKB-KW"/>
</dbReference>
<dbReference type="Proteomes" id="UP000198512">
    <property type="component" value="Unassembled WGS sequence"/>
</dbReference>
<dbReference type="PRINTS" id="PR00344">
    <property type="entry name" value="BCTRLSENSOR"/>
</dbReference>
<dbReference type="Gene3D" id="3.30.565.10">
    <property type="entry name" value="Histidine kinase-like ATPase, C-terminal domain"/>
    <property type="match status" value="1"/>
</dbReference>
<accession>A0ABY1BPK4</accession>
<dbReference type="InterPro" id="IPR005467">
    <property type="entry name" value="His_kinase_dom"/>
</dbReference>
<dbReference type="PROSITE" id="PS50109">
    <property type="entry name" value="HIS_KIN"/>
    <property type="match status" value="1"/>
</dbReference>
<evidence type="ECO:0000313" key="8">
    <source>
        <dbReference type="EMBL" id="SER31825.1"/>
    </source>
</evidence>
<dbReference type="PANTHER" id="PTHR45339">
    <property type="entry name" value="HYBRID SIGNAL TRANSDUCTION HISTIDINE KINASE J"/>
    <property type="match status" value="1"/>
</dbReference>
<evidence type="ECO:0000313" key="9">
    <source>
        <dbReference type="Proteomes" id="UP000198512"/>
    </source>
</evidence>
<dbReference type="Pfam" id="PF00512">
    <property type="entry name" value="HisKA"/>
    <property type="match status" value="1"/>
</dbReference>
<dbReference type="PANTHER" id="PTHR45339:SF1">
    <property type="entry name" value="HYBRID SIGNAL TRANSDUCTION HISTIDINE KINASE J"/>
    <property type="match status" value="1"/>
</dbReference>
<comment type="caution">
    <text evidence="8">The sequence shown here is derived from an EMBL/GenBank/DDBJ whole genome shotgun (WGS) entry which is preliminary data.</text>
</comment>
<dbReference type="SUPFAM" id="SSF52172">
    <property type="entry name" value="CheY-like"/>
    <property type="match status" value="1"/>
</dbReference>
<keyword evidence="4" id="KW-0902">Two-component regulatory system</keyword>
<evidence type="ECO:0000256" key="5">
    <source>
        <dbReference type="PROSITE-ProRule" id="PRU00169"/>
    </source>
</evidence>
<proteinExistence type="predicted"/>
<dbReference type="SMART" id="SM00387">
    <property type="entry name" value="HATPase_c"/>
    <property type="match status" value="1"/>
</dbReference>
<dbReference type="SMART" id="SM00388">
    <property type="entry name" value="HisKA"/>
    <property type="match status" value="1"/>
</dbReference>
<evidence type="ECO:0000259" key="6">
    <source>
        <dbReference type="PROSITE" id="PS50109"/>
    </source>
</evidence>
<gene>
    <name evidence="8" type="ORF">SAMN05216600_12239</name>
</gene>
<dbReference type="InterPro" id="IPR011006">
    <property type="entry name" value="CheY-like_superfamily"/>
</dbReference>
<dbReference type="EC" id="2.7.13.3" evidence="2"/>
<organism evidence="8 9">
    <name type="scientific">Pseudomonas cuatrocienegasensis</name>
    <dbReference type="NCBI Taxonomy" id="543360"/>
    <lineage>
        <taxon>Bacteria</taxon>
        <taxon>Pseudomonadati</taxon>
        <taxon>Pseudomonadota</taxon>
        <taxon>Gammaproteobacteria</taxon>
        <taxon>Pseudomonadales</taxon>
        <taxon>Pseudomonadaceae</taxon>
        <taxon>Pseudomonas</taxon>
    </lineage>
</organism>
<dbReference type="Gene3D" id="3.30.450.20">
    <property type="entry name" value="PAS domain"/>
    <property type="match status" value="1"/>
</dbReference>
<feature type="modified residue" description="4-aspartylphosphate" evidence="5">
    <location>
        <position position="864"/>
    </location>
</feature>
<evidence type="ECO:0000256" key="1">
    <source>
        <dbReference type="ARBA" id="ARBA00000085"/>
    </source>
</evidence>
<dbReference type="SUPFAM" id="SSF47384">
    <property type="entry name" value="Homodimeric domain of signal transducing histidine kinase"/>
    <property type="match status" value="1"/>
</dbReference>
<dbReference type="Gene3D" id="3.40.50.2300">
    <property type="match status" value="1"/>
</dbReference>
<protein>
    <recommendedName>
        <fullName evidence="2">histidine kinase</fullName>
        <ecNumber evidence="2">2.7.13.3</ecNumber>
    </recommendedName>
</protein>
<comment type="catalytic activity">
    <reaction evidence="1">
        <text>ATP + protein L-histidine = ADP + protein N-phospho-L-histidine.</text>
        <dbReference type="EC" id="2.7.13.3"/>
    </reaction>
</comment>
<dbReference type="InterPro" id="IPR003661">
    <property type="entry name" value="HisK_dim/P_dom"/>
</dbReference>
<keyword evidence="8" id="KW-0808">Transferase</keyword>
<evidence type="ECO:0000256" key="2">
    <source>
        <dbReference type="ARBA" id="ARBA00012438"/>
    </source>
</evidence>
<evidence type="ECO:0000259" key="7">
    <source>
        <dbReference type="PROSITE" id="PS50110"/>
    </source>
</evidence>